<accession>A0A1G7JE60</accession>
<feature type="transmembrane region" description="Helical" evidence="2">
    <location>
        <begin position="700"/>
        <end position="720"/>
    </location>
</feature>
<feature type="transmembrane region" description="Helical" evidence="2">
    <location>
        <begin position="415"/>
        <end position="433"/>
    </location>
</feature>
<feature type="transmembrane region" description="Helical" evidence="2">
    <location>
        <begin position="357"/>
        <end position="375"/>
    </location>
</feature>
<dbReference type="Proteomes" id="UP000182114">
    <property type="component" value="Unassembled WGS sequence"/>
</dbReference>
<dbReference type="AlphaFoldDB" id="A0A1G7JE60"/>
<dbReference type="Pfam" id="PF10101">
    <property type="entry name" value="DUF2339"/>
    <property type="match status" value="1"/>
</dbReference>
<feature type="transmembrane region" description="Helical" evidence="2">
    <location>
        <begin position="783"/>
        <end position="803"/>
    </location>
</feature>
<feature type="transmembrane region" description="Helical" evidence="2">
    <location>
        <begin position="758"/>
        <end position="777"/>
    </location>
</feature>
<proteinExistence type="predicted"/>
<dbReference type="eggNOG" id="COG5373">
    <property type="taxonomic scope" value="Bacteria"/>
</dbReference>
<feature type="transmembrane region" description="Helical" evidence="2">
    <location>
        <begin position="623"/>
        <end position="645"/>
    </location>
</feature>
<evidence type="ECO:0000256" key="2">
    <source>
        <dbReference type="SAM" id="Phobius"/>
    </source>
</evidence>
<protein>
    <submittedName>
        <fullName evidence="3">Predicted membrane protein</fullName>
    </submittedName>
</protein>
<dbReference type="PANTHER" id="PTHR38434">
    <property type="entry name" value="BLL2549 PROTEIN"/>
    <property type="match status" value="1"/>
</dbReference>
<feature type="coiled-coil region" evidence="1">
    <location>
        <begin position="1"/>
        <end position="28"/>
    </location>
</feature>
<dbReference type="RefSeq" id="WP_074538935.1">
    <property type="nucleotide sequence ID" value="NZ_CBDUFQ010000004.1"/>
</dbReference>
<evidence type="ECO:0000313" key="3">
    <source>
        <dbReference type="EMBL" id="SDF23173.1"/>
    </source>
</evidence>
<feature type="transmembrane region" description="Helical" evidence="2">
    <location>
        <begin position="594"/>
        <end position="611"/>
    </location>
</feature>
<dbReference type="InterPro" id="IPR019286">
    <property type="entry name" value="DUF2339_TM"/>
</dbReference>
<feature type="transmembrane region" description="Helical" evidence="2">
    <location>
        <begin position="165"/>
        <end position="186"/>
    </location>
</feature>
<keyword evidence="2" id="KW-1133">Transmembrane helix</keyword>
<feature type="transmembrane region" description="Helical" evidence="2">
    <location>
        <begin position="538"/>
        <end position="555"/>
    </location>
</feature>
<feature type="transmembrane region" description="Helical" evidence="2">
    <location>
        <begin position="499"/>
        <end position="518"/>
    </location>
</feature>
<keyword evidence="2" id="KW-0812">Transmembrane</keyword>
<feature type="transmembrane region" description="Helical" evidence="2">
    <location>
        <begin position="462"/>
        <end position="479"/>
    </location>
</feature>
<feature type="transmembrane region" description="Helical" evidence="2">
    <location>
        <begin position="665"/>
        <end position="688"/>
    </location>
</feature>
<keyword evidence="4" id="KW-1185">Reference proteome</keyword>
<dbReference type="PANTHER" id="PTHR38434:SF1">
    <property type="entry name" value="BLL2549 PROTEIN"/>
    <property type="match status" value="1"/>
</dbReference>
<evidence type="ECO:0000256" key="1">
    <source>
        <dbReference type="SAM" id="Coils"/>
    </source>
</evidence>
<name>A0A1G7JE60_9FLAO</name>
<gene>
    <name evidence="3" type="ORF">SAMN04487992_10945</name>
</gene>
<dbReference type="EMBL" id="FNBD01000009">
    <property type="protein sequence ID" value="SDF23173.1"/>
    <property type="molecule type" value="Genomic_DNA"/>
</dbReference>
<reference evidence="4" key="1">
    <citation type="submission" date="2016-10" db="EMBL/GenBank/DDBJ databases">
        <authorList>
            <person name="Varghese N."/>
            <person name="Submissions S."/>
        </authorList>
    </citation>
    <scope>NUCLEOTIDE SEQUENCE [LARGE SCALE GENOMIC DNA]</scope>
    <source>
        <strain evidence="4">DSM 24729</strain>
    </source>
</reference>
<keyword evidence="2" id="KW-0472">Membrane</keyword>
<keyword evidence="1" id="KW-0175">Coiled coil</keyword>
<feature type="transmembrane region" description="Helical" evidence="2">
    <location>
        <begin position="272"/>
        <end position="291"/>
    </location>
</feature>
<feature type="transmembrane region" description="Helical" evidence="2">
    <location>
        <begin position="298"/>
        <end position="315"/>
    </location>
</feature>
<feature type="transmembrane region" description="Helical" evidence="2">
    <location>
        <begin position="732"/>
        <end position="751"/>
    </location>
</feature>
<sequence>MNNQQDQIKLLEQKLEELLSKQESFAKNLMAAYKEIEDLKKGQFIKVTPLETPETPVVDKVIDAPKIDEKEFTVEKVTPEIKTGANEKEKSPEPILEASAPVVTESYVKTEVPLQTSNNKNTNQLPPKKSSLEKFIGENLINKVGILITIIGVIIGVKYSIENNLISPLTRIILGYLFSFGLLAAGLKLKVKYLNFSAVLVSGAITMMYFITFMGYDFYGLFPQLVAFGVMTLLTVFTVVAAINYDKQIIAHLGLVGAYSIPFLLSNNSGNVTALFSYMTIINIGILIISFKKYWKSLYYVSFGFTWLIYLGWIVKDYYYVEDFRFAFTFLSIFFILFYCMFLAYKTLKNEKFQATDVILLFLNSFFFYGIGYYLLDSHATFGKELLGLFTLGNAMIHFIPTVIVYKKKLVDKKLFYLIAALVLTFITITIPVQLDGSWVTILWAIEAATLYWFATTKKITVYKNLSYILIVIAFISLLEDWSHLYDLNPSKERISPIFNSNFLSSLLVIIAFGFITWLNKAEKFQDLEAPKKAMDKIMGFLIPIGLLIICYLAFSLEIDNYWEQQFLDSFINYTNEAGNLGSTRNYNLIDFKSIWLINYSLLFFSILAVANIKLIKNSTLAIVNFVINNILTFTFLIGGLLIISTLRENYIAQYLGEHYSIGSYYLYIRYISLAVLAFLVYTIYWYTKQDYLNLKIKNVFQIFLHLIILWILSSELLHWMDLAGSSGSYKMNLSILWGAYSLFMVVIGIWKRKKHIRVSGIALFGATLVKLFFYDIADLDTISKTIVFVSLGLLLLLISFLYNKYTKQIENDPKDL</sequence>
<feature type="transmembrane region" description="Helical" evidence="2">
    <location>
        <begin position="193"/>
        <end position="216"/>
    </location>
</feature>
<feature type="transmembrane region" description="Helical" evidence="2">
    <location>
        <begin position="387"/>
        <end position="406"/>
    </location>
</feature>
<feature type="transmembrane region" description="Helical" evidence="2">
    <location>
        <begin position="439"/>
        <end position="455"/>
    </location>
</feature>
<feature type="transmembrane region" description="Helical" evidence="2">
    <location>
        <begin position="222"/>
        <end position="242"/>
    </location>
</feature>
<feature type="transmembrane region" description="Helical" evidence="2">
    <location>
        <begin position="140"/>
        <end position="159"/>
    </location>
</feature>
<feature type="transmembrane region" description="Helical" evidence="2">
    <location>
        <begin position="249"/>
        <end position="266"/>
    </location>
</feature>
<dbReference type="PIRSF" id="PIRSF035905">
    <property type="entry name" value="UCP035905_mp"/>
    <property type="match status" value="1"/>
</dbReference>
<feature type="transmembrane region" description="Helical" evidence="2">
    <location>
        <begin position="327"/>
        <end position="345"/>
    </location>
</feature>
<dbReference type="InterPro" id="IPR014600">
    <property type="entry name" value="UCP035905_mem"/>
</dbReference>
<organism evidence="3 4">
    <name type="scientific">Cellulophaga baltica</name>
    <dbReference type="NCBI Taxonomy" id="76594"/>
    <lineage>
        <taxon>Bacteria</taxon>
        <taxon>Pseudomonadati</taxon>
        <taxon>Bacteroidota</taxon>
        <taxon>Flavobacteriia</taxon>
        <taxon>Flavobacteriales</taxon>
        <taxon>Flavobacteriaceae</taxon>
        <taxon>Cellulophaga</taxon>
    </lineage>
</organism>
<evidence type="ECO:0000313" key="4">
    <source>
        <dbReference type="Proteomes" id="UP000182114"/>
    </source>
</evidence>